<comment type="caution">
    <text evidence="1">The sequence shown here is derived from an EMBL/GenBank/DDBJ whole genome shotgun (WGS) entry which is preliminary data.</text>
</comment>
<dbReference type="EMBL" id="JBGOGF010000001">
    <property type="protein sequence ID" value="MFA1769828.1"/>
    <property type="molecule type" value="Genomic_DNA"/>
</dbReference>
<evidence type="ECO:0000313" key="1">
    <source>
        <dbReference type="EMBL" id="KAA6435459.1"/>
    </source>
</evidence>
<organism evidence="1 3">
    <name type="scientific">Rufibacter glacialis</name>
    <dbReference type="NCBI Taxonomy" id="1259555"/>
    <lineage>
        <taxon>Bacteria</taxon>
        <taxon>Pseudomonadati</taxon>
        <taxon>Bacteroidota</taxon>
        <taxon>Cytophagia</taxon>
        <taxon>Cytophagales</taxon>
        <taxon>Hymenobacteraceae</taxon>
        <taxon>Rufibacter</taxon>
    </lineage>
</organism>
<gene>
    <name evidence="2" type="ORF">ACD591_00875</name>
    <name evidence="1" type="ORF">FOE74_05785</name>
</gene>
<dbReference type="Proteomes" id="UP000323866">
    <property type="component" value="Unassembled WGS sequence"/>
</dbReference>
<dbReference type="EMBL" id="VKKZ01000019">
    <property type="protein sequence ID" value="KAA6435459.1"/>
    <property type="molecule type" value="Genomic_DNA"/>
</dbReference>
<accession>A0A5M8QHE6</accession>
<evidence type="ECO:0000313" key="2">
    <source>
        <dbReference type="EMBL" id="MFA1769828.1"/>
    </source>
</evidence>
<evidence type="ECO:0000313" key="3">
    <source>
        <dbReference type="Proteomes" id="UP000323866"/>
    </source>
</evidence>
<proteinExistence type="predicted"/>
<name>A0A5M8QHE6_9BACT</name>
<protein>
    <submittedName>
        <fullName evidence="1">Uncharacterized protein</fullName>
    </submittedName>
</protein>
<dbReference type="Proteomes" id="UP001570846">
    <property type="component" value="Unassembled WGS sequence"/>
</dbReference>
<reference evidence="1 3" key="2">
    <citation type="submission" date="2019-09" db="EMBL/GenBank/DDBJ databases">
        <title>A bacterium isolated from glacier soil.</title>
        <authorList>
            <person name="Liu Q."/>
        </authorList>
    </citation>
    <scope>NUCLEOTIDE SEQUENCE [LARGE SCALE GENOMIC DNA]</scope>
    <source>
        <strain evidence="1 3">MDT1-10-3</strain>
    </source>
</reference>
<dbReference type="OrthoDB" id="894191at2"/>
<reference evidence="1 3" key="1">
    <citation type="submission" date="2019-07" db="EMBL/GenBank/DDBJ databases">
        <authorList>
            <person name="Qu J.-H."/>
        </authorList>
    </citation>
    <scope>NUCLEOTIDE SEQUENCE [LARGE SCALE GENOMIC DNA]</scope>
    <source>
        <strain evidence="1 3">MDT1-10-3</strain>
    </source>
</reference>
<dbReference type="AlphaFoldDB" id="A0A5M8QHE6"/>
<dbReference type="RefSeq" id="WP_149097652.1">
    <property type="nucleotide sequence ID" value="NZ_BMMG01000002.1"/>
</dbReference>
<reference evidence="2 4" key="3">
    <citation type="submission" date="2024-08" db="EMBL/GenBank/DDBJ databases">
        <authorList>
            <person name="Wei W."/>
        </authorList>
    </citation>
    <scope>NUCLEOTIDE SEQUENCE [LARGE SCALE GENOMIC DNA]</scope>
    <source>
        <strain evidence="2 4">XU2</strain>
    </source>
</reference>
<sequence>MEASTITLSFYLKSATPIHTYTLPAQDPRLPQVLEDVRMVKHGNYVFVHLRSEFEWERALHFLNQQEQEKARRTCPSAA</sequence>
<keyword evidence="4" id="KW-1185">Reference proteome</keyword>
<evidence type="ECO:0000313" key="4">
    <source>
        <dbReference type="Proteomes" id="UP001570846"/>
    </source>
</evidence>